<feature type="transmembrane region" description="Helical" evidence="5">
    <location>
        <begin position="348"/>
        <end position="369"/>
    </location>
</feature>
<dbReference type="Pfam" id="PF04892">
    <property type="entry name" value="VanZ"/>
    <property type="match status" value="1"/>
</dbReference>
<feature type="transmembrane region" description="Helical" evidence="5">
    <location>
        <begin position="113"/>
        <end position="131"/>
    </location>
</feature>
<protein>
    <submittedName>
        <fullName evidence="8">Glycopeptide antibiotics resistance protein</fullName>
    </submittedName>
</protein>
<feature type="transmembrane region" description="Helical" evidence="5">
    <location>
        <begin position="143"/>
        <end position="165"/>
    </location>
</feature>
<dbReference type="Pfam" id="PF06271">
    <property type="entry name" value="RDD"/>
    <property type="match status" value="1"/>
</dbReference>
<dbReference type="EMBL" id="FXAZ01000001">
    <property type="protein sequence ID" value="SMG27829.1"/>
    <property type="molecule type" value="Genomic_DNA"/>
</dbReference>
<keyword evidence="3 5" id="KW-1133">Transmembrane helix</keyword>
<evidence type="ECO:0000256" key="5">
    <source>
        <dbReference type="SAM" id="Phobius"/>
    </source>
</evidence>
<evidence type="ECO:0000259" key="7">
    <source>
        <dbReference type="Pfam" id="PF06271"/>
    </source>
</evidence>
<keyword evidence="2 5" id="KW-0812">Transmembrane</keyword>
<dbReference type="PANTHER" id="PTHR36834">
    <property type="entry name" value="MEMBRANE PROTEIN-RELATED"/>
    <property type="match status" value="1"/>
</dbReference>
<name>A0A1X7JIZ8_9BACL</name>
<feature type="transmembrane region" description="Helical" evidence="5">
    <location>
        <begin position="222"/>
        <end position="242"/>
    </location>
</feature>
<evidence type="ECO:0000313" key="9">
    <source>
        <dbReference type="Proteomes" id="UP000193834"/>
    </source>
</evidence>
<evidence type="ECO:0000256" key="4">
    <source>
        <dbReference type="ARBA" id="ARBA00023136"/>
    </source>
</evidence>
<organism evidence="8 9">
    <name type="scientific">Paenibacillus aquistagni</name>
    <dbReference type="NCBI Taxonomy" id="1852522"/>
    <lineage>
        <taxon>Bacteria</taxon>
        <taxon>Bacillati</taxon>
        <taxon>Bacillota</taxon>
        <taxon>Bacilli</taxon>
        <taxon>Bacillales</taxon>
        <taxon>Paenibacillaceae</taxon>
        <taxon>Paenibacillus</taxon>
    </lineage>
</organism>
<proteinExistence type="predicted"/>
<evidence type="ECO:0000313" key="8">
    <source>
        <dbReference type="EMBL" id="SMG27829.1"/>
    </source>
</evidence>
<reference evidence="8 9" key="1">
    <citation type="submission" date="2017-04" db="EMBL/GenBank/DDBJ databases">
        <authorList>
            <person name="Afonso C.L."/>
            <person name="Miller P.J."/>
            <person name="Scott M.A."/>
            <person name="Spackman E."/>
            <person name="Goraichik I."/>
            <person name="Dimitrov K.M."/>
            <person name="Suarez D.L."/>
            <person name="Swayne D.E."/>
        </authorList>
    </citation>
    <scope>NUCLEOTIDE SEQUENCE [LARGE SCALE GENOMIC DNA]</scope>
    <source>
        <strain evidence="8 9">11</strain>
    </source>
</reference>
<dbReference type="GO" id="GO:0016020">
    <property type="term" value="C:membrane"/>
    <property type="evidence" value="ECO:0007669"/>
    <property type="project" value="UniProtKB-SubCell"/>
</dbReference>
<dbReference type="InterPro" id="IPR006976">
    <property type="entry name" value="VanZ-like"/>
</dbReference>
<feature type="transmembrane region" description="Helical" evidence="5">
    <location>
        <begin position="262"/>
        <end position="282"/>
    </location>
</feature>
<feature type="transmembrane region" description="Helical" evidence="5">
    <location>
        <begin position="177"/>
        <end position="198"/>
    </location>
</feature>
<sequence>MNEYLFPIKIALFTFPIAAFFLTLPFLIIQYRKYGYVNKYRAFILYSLLLYAMSAYYLVILPLPANVNNCTTREALTHYMQLRPFTFISDTLKETRVVWSEPASFMHLFKERAFLQALFNIFLTIPAGVYLRYYFRKGLGATLLFSLGLSLFFELTQLTGLYGIYQCPYRLFDVDDLMLNTLGGIIGYWITPILAAFLPKTENLDKDVELDKMTVGFIRRGIAYIFDNIIIGIATSILSMIVSASSAVVLQTTDIGSLEKSFINAFSFVIVIMIYFMVIPTVTGGRTLGKWITRIHVIADRREGELQEITFMDLVKRYALLYYGVYGLFSLMAWVANYGELPAYADVALLLVRAVFVFVLGAYFVIQLFRGNKILFYERVSGTRNVITLREEMEDHQGTSS</sequence>
<dbReference type="PIRSF" id="PIRSF031578">
    <property type="entry name" value="Uncharacterised_Vanz_RDD-cont"/>
    <property type="match status" value="1"/>
</dbReference>
<comment type="subcellular location">
    <subcellularLocation>
        <location evidence="1">Membrane</location>
        <topology evidence="1">Multi-pass membrane protein</topology>
    </subcellularLocation>
</comment>
<feature type="transmembrane region" description="Helical" evidence="5">
    <location>
        <begin position="6"/>
        <end position="28"/>
    </location>
</feature>
<dbReference type="InterPro" id="IPR010432">
    <property type="entry name" value="RDD"/>
</dbReference>
<feature type="domain" description="VanZ-like" evidence="6">
    <location>
        <begin position="49"/>
        <end position="194"/>
    </location>
</feature>
<dbReference type="InterPro" id="IPR053150">
    <property type="entry name" value="Teicoplanin_resist-assoc"/>
</dbReference>
<dbReference type="OrthoDB" id="4822551at2"/>
<gene>
    <name evidence="8" type="ORF">SAMN06295960_1635</name>
</gene>
<keyword evidence="4 5" id="KW-0472">Membrane</keyword>
<feature type="transmembrane region" description="Helical" evidence="5">
    <location>
        <begin position="318"/>
        <end position="336"/>
    </location>
</feature>
<dbReference type="InterPro" id="IPR021192">
    <property type="entry name" value="UCP031578_Vanz/RDD"/>
</dbReference>
<dbReference type="AlphaFoldDB" id="A0A1X7JIZ8"/>
<keyword evidence="9" id="KW-1185">Reference proteome</keyword>
<evidence type="ECO:0000256" key="3">
    <source>
        <dbReference type="ARBA" id="ARBA00022989"/>
    </source>
</evidence>
<accession>A0A1X7JIZ8</accession>
<feature type="transmembrane region" description="Helical" evidence="5">
    <location>
        <begin position="40"/>
        <end position="59"/>
    </location>
</feature>
<feature type="domain" description="RDD" evidence="7">
    <location>
        <begin position="215"/>
        <end position="352"/>
    </location>
</feature>
<dbReference type="Proteomes" id="UP000193834">
    <property type="component" value="Unassembled WGS sequence"/>
</dbReference>
<evidence type="ECO:0000256" key="1">
    <source>
        <dbReference type="ARBA" id="ARBA00004141"/>
    </source>
</evidence>
<evidence type="ECO:0000256" key="2">
    <source>
        <dbReference type="ARBA" id="ARBA00022692"/>
    </source>
</evidence>
<dbReference type="PANTHER" id="PTHR36834:SF1">
    <property type="entry name" value="INTEGRAL MEMBRANE PROTEIN"/>
    <property type="match status" value="1"/>
</dbReference>
<dbReference type="STRING" id="1852522.SAMN06295960_1635"/>
<evidence type="ECO:0000259" key="6">
    <source>
        <dbReference type="Pfam" id="PF04892"/>
    </source>
</evidence>
<dbReference type="RefSeq" id="WP_085493753.1">
    <property type="nucleotide sequence ID" value="NZ_FXAZ01000001.1"/>
</dbReference>